<feature type="domain" description="Signal transduction histidine kinase internal region" evidence="2">
    <location>
        <begin position="161"/>
        <end position="239"/>
    </location>
</feature>
<dbReference type="RefSeq" id="WP_008612850.1">
    <property type="nucleotide sequence ID" value="NZ_JH651379.1"/>
</dbReference>
<evidence type="ECO:0000313" key="5">
    <source>
        <dbReference type="Proteomes" id="UP000004690"/>
    </source>
</evidence>
<dbReference type="Proteomes" id="UP000004690">
    <property type="component" value="Unassembled WGS sequence"/>
</dbReference>
<dbReference type="Gene3D" id="3.30.565.10">
    <property type="entry name" value="Histidine kinase-like ATPase, C-terminal domain"/>
    <property type="match status" value="1"/>
</dbReference>
<dbReference type="STRING" id="926559.JoomaDRAFT_2442"/>
<evidence type="ECO:0000259" key="3">
    <source>
        <dbReference type="Pfam" id="PF13239"/>
    </source>
</evidence>
<dbReference type="InterPro" id="IPR050640">
    <property type="entry name" value="Bact_2-comp_sensor_kinase"/>
</dbReference>
<keyword evidence="1" id="KW-0812">Transmembrane</keyword>
<dbReference type="EMBL" id="JH651379">
    <property type="protein sequence ID" value="EIJ39421.1"/>
    <property type="molecule type" value="Genomic_DNA"/>
</dbReference>
<evidence type="ECO:0000256" key="1">
    <source>
        <dbReference type="SAM" id="Phobius"/>
    </source>
</evidence>
<dbReference type="HOGENOM" id="CLU_020473_0_1_10"/>
<dbReference type="PANTHER" id="PTHR34220">
    <property type="entry name" value="SENSOR HISTIDINE KINASE YPDA"/>
    <property type="match status" value="1"/>
</dbReference>
<feature type="transmembrane region" description="Helical" evidence="1">
    <location>
        <begin position="47"/>
        <end position="65"/>
    </location>
</feature>
<feature type="transmembrane region" description="Helical" evidence="1">
    <location>
        <begin position="405"/>
        <end position="426"/>
    </location>
</feature>
<dbReference type="InterPro" id="IPR025698">
    <property type="entry name" value="2TM_dom"/>
</dbReference>
<dbReference type="InterPro" id="IPR036890">
    <property type="entry name" value="HATPase_C_sf"/>
</dbReference>
<dbReference type="GO" id="GO:0000155">
    <property type="term" value="F:phosphorelay sensor kinase activity"/>
    <property type="evidence" value="ECO:0007669"/>
    <property type="project" value="InterPro"/>
</dbReference>
<gene>
    <name evidence="4" type="ORF">JoomaDRAFT_2442</name>
</gene>
<feature type="domain" description="2TM" evidence="3">
    <location>
        <begin position="362"/>
        <end position="440"/>
    </location>
</feature>
<dbReference type="AlphaFoldDB" id="I3C728"/>
<accession>I3C728</accession>
<keyword evidence="1" id="KW-1133">Transmembrane helix</keyword>
<organism evidence="4 5">
    <name type="scientific">Galbibacter orientalis DSM 19592</name>
    <dbReference type="NCBI Taxonomy" id="926559"/>
    <lineage>
        <taxon>Bacteria</taxon>
        <taxon>Pseudomonadati</taxon>
        <taxon>Bacteroidota</taxon>
        <taxon>Flavobacteriia</taxon>
        <taxon>Flavobacteriales</taxon>
        <taxon>Flavobacteriaceae</taxon>
        <taxon>Galbibacter</taxon>
    </lineage>
</organism>
<dbReference type="InterPro" id="IPR010559">
    <property type="entry name" value="Sig_transdc_His_kin_internal"/>
</dbReference>
<dbReference type="Pfam" id="PF13239">
    <property type="entry name" value="2TM"/>
    <property type="match status" value="1"/>
</dbReference>
<sequence length="443" mass="51181">MITIIKELGRAFFLGVLIFLILNIITFANEGVIVFNQSLITKFLYNQLYTIVIYLGNAFFIRFLFNRYGKKIYSFQIIFRFVLGSMLITFFCVFVLNTFIWVLVHGASFNQAIANQHVGDFLGPMLIALVVSLIFTAFFFYKNKQESKVKEQKVIAGRATAQFDALKNQLDPHFLFNSLNVLTSLIEENPRGAQKFTTSLSKVYRYVLEQKSKELVTVEEEINFANTYISLLRTRFEDSIVFNISETLINKEAKVVPLSLQLLLENAVKHNQVNPKNPLEITITDEHNYLIISNNLQPKSVLKSSVGVGLSNIKQRYHLLTTRDVVIEKNATHFKVKIPMLTKQIATSMTKQEIYIQDKRYKRAKERVNAIKGFYGNLTAYLIIIPGLAWLNYQTTDFPWIIFPTLGWGFGLLAHGMEAFGYNPLWGKRWEERKIRELMEKDI</sequence>
<evidence type="ECO:0000313" key="4">
    <source>
        <dbReference type="EMBL" id="EIJ39421.1"/>
    </source>
</evidence>
<keyword evidence="5" id="KW-1185">Reference proteome</keyword>
<reference evidence="4 5" key="1">
    <citation type="submission" date="2012-02" db="EMBL/GenBank/DDBJ databases">
        <title>Improved High-Quality Draft genome of Joostella marina DSM 19592.</title>
        <authorList>
            <consortium name="US DOE Joint Genome Institute (JGI-PGF)"/>
            <person name="Lucas S."/>
            <person name="Copeland A."/>
            <person name="Lapidus A."/>
            <person name="Bruce D."/>
            <person name="Goodwin L."/>
            <person name="Pitluck S."/>
            <person name="Peters L."/>
            <person name="Chertkov O."/>
            <person name="Ovchinnikova G."/>
            <person name="Kyrpides N."/>
            <person name="Mavromatis K."/>
            <person name="Detter J.C."/>
            <person name="Han C."/>
            <person name="Land M."/>
            <person name="Hauser L."/>
            <person name="Markowitz V."/>
            <person name="Cheng J.-F."/>
            <person name="Hugenholtz P."/>
            <person name="Woyke T."/>
            <person name="Wu D."/>
            <person name="Tindall B."/>
            <person name="Brambilla E."/>
            <person name="Klenk H.-P."/>
            <person name="Eisen J.A."/>
        </authorList>
    </citation>
    <scope>NUCLEOTIDE SEQUENCE [LARGE SCALE GENOMIC DNA]</scope>
    <source>
        <strain evidence="4 5">DSM 19592</strain>
    </source>
</reference>
<name>I3C728_9FLAO</name>
<keyword evidence="1" id="KW-0472">Membrane</keyword>
<dbReference type="PANTHER" id="PTHR34220:SF7">
    <property type="entry name" value="SENSOR HISTIDINE KINASE YPDA"/>
    <property type="match status" value="1"/>
</dbReference>
<feature type="transmembrane region" description="Helical" evidence="1">
    <location>
        <begin position="12"/>
        <end position="35"/>
    </location>
</feature>
<dbReference type="OrthoDB" id="9809908at2"/>
<proteinExistence type="predicted"/>
<dbReference type="Pfam" id="PF06580">
    <property type="entry name" value="His_kinase"/>
    <property type="match status" value="1"/>
</dbReference>
<feature type="transmembrane region" description="Helical" evidence="1">
    <location>
        <begin position="121"/>
        <end position="141"/>
    </location>
</feature>
<feature type="transmembrane region" description="Helical" evidence="1">
    <location>
        <begin position="373"/>
        <end position="393"/>
    </location>
</feature>
<feature type="transmembrane region" description="Helical" evidence="1">
    <location>
        <begin position="77"/>
        <end position="101"/>
    </location>
</feature>
<evidence type="ECO:0000259" key="2">
    <source>
        <dbReference type="Pfam" id="PF06580"/>
    </source>
</evidence>
<dbReference type="GO" id="GO:0016020">
    <property type="term" value="C:membrane"/>
    <property type="evidence" value="ECO:0007669"/>
    <property type="project" value="InterPro"/>
</dbReference>
<protein>
    <submittedName>
        <fullName evidence="4">Putative regulator of cell autolysis</fullName>
    </submittedName>
</protein>
<dbReference type="eggNOG" id="COG2972">
    <property type="taxonomic scope" value="Bacteria"/>
</dbReference>